<name>A0A915CVE3_9BILA</name>
<feature type="compositionally biased region" description="Polar residues" evidence="1">
    <location>
        <begin position="593"/>
        <end position="641"/>
    </location>
</feature>
<keyword evidence="2" id="KW-1185">Reference proteome</keyword>
<feature type="compositionally biased region" description="Low complexity" evidence="1">
    <location>
        <begin position="438"/>
        <end position="453"/>
    </location>
</feature>
<dbReference type="AlphaFoldDB" id="A0A915CVE3"/>
<reference evidence="3" key="1">
    <citation type="submission" date="2022-11" db="UniProtKB">
        <authorList>
            <consortium name="WormBaseParasite"/>
        </authorList>
    </citation>
    <scope>IDENTIFICATION</scope>
</reference>
<evidence type="ECO:0000313" key="2">
    <source>
        <dbReference type="Proteomes" id="UP000887574"/>
    </source>
</evidence>
<feature type="region of interest" description="Disordered" evidence="1">
    <location>
        <begin position="394"/>
        <end position="468"/>
    </location>
</feature>
<evidence type="ECO:0000256" key="1">
    <source>
        <dbReference type="SAM" id="MobiDB-lite"/>
    </source>
</evidence>
<feature type="compositionally biased region" description="Low complexity" evidence="1">
    <location>
        <begin position="682"/>
        <end position="695"/>
    </location>
</feature>
<dbReference type="Proteomes" id="UP000887574">
    <property type="component" value="Unplaced"/>
</dbReference>
<feature type="compositionally biased region" description="Polar residues" evidence="1">
    <location>
        <begin position="696"/>
        <end position="709"/>
    </location>
</feature>
<accession>A0A915CVE3</accession>
<feature type="compositionally biased region" description="Polar residues" evidence="1">
    <location>
        <begin position="650"/>
        <end position="681"/>
    </location>
</feature>
<feature type="compositionally biased region" description="Basic and acidic residues" evidence="1">
    <location>
        <begin position="423"/>
        <end position="435"/>
    </location>
</feature>
<feature type="region of interest" description="Disordered" evidence="1">
    <location>
        <begin position="579"/>
        <end position="764"/>
    </location>
</feature>
<organism evidence="2 3">
    <name type="scientific">Ditylenchus dipsaci</name>
    <dbReference type="NCBI Taxonomy" id="166011"/>
    <lineage>
        <taxon>Eukaryota</taxon>
        <taxon>Metazoa</taxon>
        <taxon>Ecdysozoa</taxon>
        <taxon>Nematoda</taxon>
        <taxon>Chromadorea</taxon>
        <taxon>Rhabditida</taxon>
        <taxon>Tylenchina</taxon>
        <taxon>Tylenchomorpha</taxon>
        <taxon>Sphaerularioidea</taxon>
        <taxon>Anguinidae</taxon>
        <taxon>Anguininae</taxon>
        <taxon>Ditylenchus</taxon>
    </lineage>
</organism>
<protein>
    <submittedName>
        <fullName evidence="3">Apple domain-containing protein</fullName>
    </submittedName>
</protein>
<evidence type="ECO:0000313" key="3">
    <source>
        <dbReference type="WBParaSite" id="jg12781"/>
    </source>
</evidence>
<proteinExistence type="predicted"/>
<sequence>MISQFNKHHGAKEVSFALGAPVYFRIYQGNKIGWAPVPSLRNLVSVSMKFKPLMASFIVDMQISSDLITNFNHHQPIVGHKKAPMFGRPPQDVVCLSNRLYGLVEDTSNSRQIDRTTWLTVDVFSSSPQDCIKQCYGYRFCYSVRYTFTGTSQAAGYVLNSPQKIKTCRFFLHASDNCANQKLTSLNEISNTKTSGDIFVDCLKCADEDKSKGENYIKKSQPYYVTSHPLIEFNEDETPKSVQKQSDWLVIQRDQVSNDTEANLKFRNTIDEAQNEGKSPTTSAPAYATACLVTFQVFKQTPLNRISVTKVATVSSLNECAYICYQNACTHAIYEPPTQKEAGTSTSLGEAKCSLEMGQKETCDNHLQRHYSFKTTQPVVLSCLRCGPKKPVTVSHEAEWVTPRPSSVVSSKDETTATAPTTTRDKGEGTVKLEDVPSSISITTSSSTATSTTPLPKQAEKSKNGPTIKLENGCFTTFQGDSLNDRPKEFTSVFELELEAESVEVCAQKCYQDGCTGALFHTDNSTCVLGYGDKYWCKDDSPETAKYRQPSPPLKVVWIHCVGCRNEVNRKTGVVETAVKEKPVSPVEAQLDGVTQTATPTSSAHTMSTSESPIASSPEGVQTTAEASMEGTAQQSELSSTPPAPEKTTKSGSDTQTIANTSTAEKATGLAESNETPSMAFSSTSSVEESTTATTYPDSTSSFPQSPAVGQSVDEEKGTSISQQSQKSIEKSTAPSSISTTTFSSTATSTTLLPKQAEKSKNGPTIKLENGCFTTFQGDSLNDRPKEFTSVFELELEAESVEVCAQKCYQDGCTGALFHTDNSTCVLGYGDKYWCKDDSPETAKYRQPSPPLKVVWIHCVGCSKL</sequence>
<dbReference type="WBParaSite" id="jg12781">
    <property type="protein sequence ID" value="jg12781"/>
    <property type="gene ID" value="jg12781"/>
</dbReference>
<feature type="compositionally biased region" description="Low complexity" evidence="1">
    <location>
        <begin position="720"/>
        <end position="751"/>
    </location>
</feature>